<dbReference type="GO" id="GO:0046872">
    <property type="term" value="F:metal ion binding"/>
    <property type="evidence" value="ECO:0007669"/>
    <property type="project" value="UniProtKB-KW"/>
</dbReference>
<evidence type="ECO:0000256" key="2">
    <source>
        <dbReference type="ARBA" id="ARBA00022649"/>
    </source>
</evidence>
<dbReference type="PANTHER" id="PTHR33571:SF12">
    <property type="entry name" value="BSL3053 PROTEIN"/>
    <property type="match status" value="1"/>
</dbReference>
<evidence type="ECO:0000256" key="6">
    <source>
        <dbReference type="ARBA" id="ARBA00022741"/>
    </source>
</evidence>
<sequence length="96" mass="10507">MKPSDALNSNREAIRQVVKSHRALNARVFGSVLHGDDTETSDLDILIDPTQDTTLMDIGAIRYKLRVLLGVPVDVLTPKALPDSFRNSVLAEAIPI</sequence>
<dbReference type="Gene3D" id="3.30.460.10">
    <property type="entry name" value="Beta Polymerase, domain 2"/>
    <property type="match status" value="1"/>
</dbReference>
<protein>
    <submittedName>
        <fullName evidence="11">Nucleotidyltransferase domain protein</fullName>
    </submittedName>
</protein>
<comment type="cofactor">
    <cofactor evidence="1">
        <name>Mg(2+)</name>
        <dbReference type="ChEBI" id="CHEBI:18420"/>
    </cofactor>
</comment>
<accession>A0A1J5SWY0</accession>
<keyword evidence="2" id="KW-1277">Toxin-antitoxin system</keyword>
<evidence type="ECO:0000256" key="3">
    <source>
        <dbReference type="ARBA" id="ARBA00022679"/>
    </source>
</evidence>
<keyword evidence="6" id="KW-0547">Nucleotide-binding</keyword>
<evidence type="ECO:0000256" key="4">
    <source>
        <dbReference type="ARBA" id="ARBA00022695"/>
    </source>
</evidence>
<dbReference type="GO" id="GO:0016779">
    <property type="term" value="F:nucleotidyltransferase activity"/>
    <property type="evidence" value="ECO:0007669"/>
    <property type="project" value="UniProtKB-KW"/>
</dbReference>
<feature type="domain" description="Polymerase nucleotidyl transferase" evidence="10">
    <location>
        <begin position="14"/>
        <end position="94"/>
    </location>
</feature>
<gene>
    <name evidence="11" type="ORF">GALL_61660</name>
</gene>
<evidence type="ECO:0000256" key="1">
    <source>
        <dbReference type="ARBA" id="ARBA00001946"/>
    </source>
</evidence>
<dbReference type="InterPro" id="IPR002934">
    <property type="entry name" value="Polymerase_NTP_transf_dom"/>
</dbReference>
<comment type="caution">
    <text evidence="11">The sequence shown here is derived from an EMBL/GenBank/DDBJ whole genome shotgun (WGS) entry which is preliminary data.</text>
</comment>
<keyword evidence="3 11" id="KW-0808">Transferase</keyword>
<evidence type="ECO:0000256" key="8">
    <source>
        <dbReference type="ARBA" id="ARBA00022842"/>
    </source>
</evidence>
<reference evidence="11" key="1">
    <citation type="submission" date="2016-10" db="EMBL/GenBank/DDBJ databases">
        <title>Sequence of Gallionella enrichment culture.</title>
        <authorList>
            <person name="Poehlein A."/>
            <person name="Muehling M."/>
            <person name="Daniel R."/>
        </authorList>
    </citation>
    <scope>NUCLEOTIDE SEQUENCE</scope>
</reference>
<evidence type="ECO:0000256" key="5">
    <source>
        <dbReference type="ARBA" id="ARBA00022723"/>
    </source>
</evidence>
<organism evidence="11">
    <name type="scientific">mine drainage metagenome</name>
    <dbReference type="NCBI Taxonomy" id="410659"/>
    <lineage>
        <taxon>unclassified sequences</taxon>
        <taxon>metagenomes</taxon>
        <taxon>ecological metagenomes</taxon>
    </lineage>
</organism>
<dbReference type="GO" id="GO:0005524">
    <property type="term" value="F:ATP binding"/>
    <property type="evidence" value="ECO:0007669"/>
    <property type="project" value="UniProtKB-KW"/>
</dbReference>
<proteinExistence type="inferred from homology"/>
<evidence type="ECO:0000259" key="10">
    <source>
        <dbReference type="Pfam" id="PF01909"/>
    </source>
</evidence>
<keyword evidence="4" id="KW-0548">Nucleotidyltransferase</keyword>
<keyword evidence="7" id="KW-0067">ATP-binding</keyword>
<keyword evidence="5" id="KW-0479">Metal-binding</keyword>
<comment type="similarity">
    <text evidence="9">Belongs to the MntA antitoxin family.</text>
</comment>
<dbReference type="Pfam" id="PF01909">
    <property type="entry name" value="NTP_transf_2"/>
    <property type="match status" value="1"/>
</dbReference>
<dbReference type="AlphaFoldDB" id="A0A1J5SWY0"/>
<name>A0A1J5SWY0_9ZZZZ</name>
<evidence type="ECO:0000256" key="7">
    <source>
        <dbReference type="ARBA" id="ARBA00022840"/>
    </source>
</evidence>
<dbReference type="SUPFAM" id="SSF81301">
    <property type="entry name" value="Nucleotidyltransferase"/>
    <property type="match status" value="1"/>
</dbReference>
<dbReference type="CDD" id="cd05403">
    <property type="entry name" value="NT_KNTase_like"/>
    <property type="match status" value="1"/>
</dbReference>
<dbReference type="EMBL" id="MLJW01000017">
    <property type="protein sequence ID" value="OIR12467.1"/>
    <property type="molecule type" value="Genomic_DNA"/>
</dbReference>
<dbReference type="InterPro" id="IPR043519">
    <property type="entry name" value="NT_sf"/>
</dbReference>
<dbReference type="InterPro" id="IPR052038">
    <property type="entry name" value="Type-VII_TA_antitoxin"/>
</dbReference>
<keyword evidence="8" id="KW-0460">Magnesium</keyword>
<evidence type="ECO:0000313" key="11">
    <source>
        <dbReference type="EMBL" id="OIR12467.1"/>
    </source>
</evidence>
<dbReference type="PANTHER" id="PTHR33571">
    <property type="entry name" value="SSL8005 PROTEIN"/>
    <property type="match status" value="1"/>
</dbReference>
<evidence type="ECO:0000256" key="9">
    <source>
        <dbReference type="ARBA" id="ARBA00038276"/>
    </source>
</evidence>